<sequence>MKPVTAVRIAFAELRARPGRAVLPGVALLVGVACLVASLVLNTAMAQASQEGGERTPDPVALVVAPDRKAGGEPVELDAATRERVAAVAGVARVVSVDRVRADVLLSAGRAGTERAQVDVEPDEAGLRRYAMADGRPPSGAGEVAVDRVTAYQHGLRPGDVLPMADAAGARVDVRISGITLRGGSPERVELVATPALAARLGQPQPRALDVLLAEGAPEDAVRAAVATAAGSGLRVSTAEAVRREQGDDGGLGAALLPFSVLALATAVFVASATFRAVYLQRQQRTALLRCLGANRKPLVIGNLAEALLVGALAGLAGAALGGVAALLLARVFDVTGVSAMLSAVQLRPALLPTPGHLLLGAVVAGGLSVLAAIRPSLAATRVAPLVALRDADSQSAGQALPRGRRVAGVVLVAAAGLTAATGITAGGSMAGVWLLLLSAISAVGGLFGALGPVVVPAIGRLFGAVAGRVGGTQWRLAGVELRRMPHRAAAVAMPLVLASALITFGVTTMDALGASARLDGSRPQADAVVTDSGERPLSDAAVRTVVDQPEVGAAAVLHAVTGGPVGTGRSAWAPVVAGTDPAGLRELLAALGTDAEPGPASGAAPLGAQEALLSEWALNRLDGQVGARVVLPGLPGGDRTVTVAGVLPDGVFGDADVLLADPGLAPASSVLVSWRAGANGADYAARVRLGLADAPTVLVDTVAERGAEIERQLDVLTAVMMVLLGLSVAVAVTGIGTALAISVRERRKELALRRALGVTRAGLLGGVLAEAVLLALVGVVGGGALGFGYAAALTGSAGLFAMSPGVLTPLLCGGLVVVVLAVLTALGPARAAGRIRPAAGLASG</sequence>
<evidence type="ECO:0000256" key="1">
    <source>
        <dbReference type="ARBA" id="ARBA00004651"/>
    </source>
</evidence>
<feature type="transmembrane region" description="Helical" evidence="7">
    <location>
        <begin position="407"/>
        <end position="427"/>
    </location>
</feature>
<dbReference type="RefSeq" id="WP_407649458.1">
    <property type="nucleotide sequence ID" value="NZ_JAMTCK010000001.1"/>
</dbReference>
<comment type="similarity">
    <text evidence="6">Belongs to the ABC-4 integral membrane protein family.</text>
</comment>
<evidence type="ECO:0000256" key="2">
    <source>
        <dbReference type="ARBA" id="ARBA00022475"/>
    </source>
</evidence>
<evidence type="ECO:0000313" key="10">
    <source>
        <dbReference type="Proteomes" id="UP001206128"/>
    </source>
</evidence>
<keyword evidence="4 7" id="KW-1133">Transmembrane helix</keyword>
<accession>A0AAE3KEC1</accession>
<keyword evidence="2" id="KW-1003">Cell membrane</keyword>
<evidence type="ECO:0000313" key="9">
    <source>
        <dbReference type="EMBL" id="MCP2163700.1"/>
    </source>
</evidence>
<dbReference type="EMBL" id="JAMTCK010000001">
    <property type="protein sequence ID" value="MCP2163700.1"/>
    <property type="molecule type" value="Genomic_DNA"/>
</dbReference>
<dbReference type="GO" id="GO:0005886">
    <property type="term" value="C:plasma membrane"/>
    <property type="evidence" value="ECO:0007669"/>
    <property type="project" value="UniProtKB-SubCell"/>
</dbReference>
<feature type="domain" description="ABC3 transporter permease C-terminal" evidence="8">
    <location>
        <begin position="259"/>
        <end position="383"/>
    </location>
</feature>
<feature type="transmembrane region" description="Helical" evidence="7">
    <location>
        <begin position="252"/>
        <end position="279"/>
    </location>
</feature>
<name>A0AAE3KEC1_9PSEU</name>
<feature type="transmembrane region" description="Helical" evidence="7">
    <location>
        <begin position="716"/>
        <end position="742"/>
    </location>
</feature>
<organism evidence="9 10">
    <name type="scientific">Goodfellowiella coeruleoviolacea</name>
    <dbReference type="NCBI Taxonomy" id="334858"/>
    <lineage>
        <taxon>Bacteria</taxon>
        <taxon>Bacillati</taxon>
        <taxon>Actinomycetota</taxon>
        <taxon>Actinomycetes</taxon>
        <taxon>Pseudonocardiales</taxon>
        <taxon>Pseudonocardiaceae</taxon>
        <taxon>Goodfellowiella</taxon>
    </lineage>
</organism>
<dbReference type="Pfam" id="PF02687">
    <property type="entry name" value="FtsX"/>
    <property type="match status" value="2"/>
</dbReference>
<keyword evidence="10" id="KW-1185">Reference proteome</keyword>
<feature type="transmembrane region" description="Helical" evidence="7">
    <location>
        <begin position="807"/>
        <end position="827"/>
    </location>
</feature>
<feature type="transmembrane region" description="Helical" evidence="7">
    <location>
        <begin position="300"/>
        <end position="330"/>
    </location>
</feature>
<dbReference type="PANTHER" id="PTHR30572">
    <property type="entry name" value="MEMBRANE COMPONENT OF TRANSPORTER-RELATED"/>
    <property type="match status" value="1"/>
</dbReference>
<keyword evidence="5 7" id="KW-0472">Membrane</keyword>
<evidence type="ECO:0000256" key="4">
    <source>
        <dbReference type="ARBA" id="ARBA00022989"/>
    </source>
</evidence>
<proteinExistence type="inferred from homology"/>
<protein>
    <submittedName>
        <fullName evidence="9">ABC transport system permease protein</fullName>
    </submittedName>
</protein>
<dbReference type="InterPro" id="IPR050250">
    <property type="entry name" value="Macrolide_Exporter_MacB"/>
</dbReference>
<feature type="transmembrane region" description="Helical" evidence="7">
    <location>
        <begin position="489"/>
        <end position="508"/>
    </location>
</feature>
<feature type="transmembrane region" description="Helical" evidence="7">
    <location>
        <begin position="433"/>
        <end position="459"/>
    </location>
</feature>
<dbReference type="PROSITE" id="PS51257">
    <property type="entry name" value="PROKAR_LIPOPROTEIN"/>
    <property type="match status" value="1"/>
</dbReference>
<feature type="transmembrane region" description="Helical" evidence="7">
    <location>
        <begin position="763"/>
        <end position="787"/>
    </location>
</feature>
<evidence type="ECO:0000256" key="6">
    <source>
        <dbReference type="ARBA" id="ARBA00038076"/>
    </source>
</evidence>
<evidence type="ECO:0000259" key="8">
    <source>
        <dbReference type="Pfam" id="PF02687"/>
    </source>
</evidence>
<dbReference type="InterPro" id="IPR003838">
    <property type="entry name" value="ABC3_permease_C"/>
</dbReference>
<gene>
    <name evidence="9" type="ORF">LX83_000540</name>
</gene>
<evidence type="ECO:0000256" key="3">
    <source>
        <dbReference type="ARBA" id="ARBA00022692"/>
    </source>
</evidence>
<evidence type="ECO:0000256" key="7">
    <source>
        <dbReference type="SAM" id="Phobius"/>
    </source>
</evidence>
<dbReference type="AlphaFoldDB" id="A0AAE3KEC1"/>
<reference evidence="9" key="1">
    <citation type="submission" date="2022-06" db="EMBL/GenBank/DDBJ databases">
        <title>Genomic Encyclopedia of Archaeal and Bacterial Type Strains, Phase II (KMG-II): from individual species to whole genera.</title>
        <authorList>
            <person name="Goeker M."/>
        </authorList>
    </citation>
    <scope>NUCLEOTIDE SEQUENCE</scope>
    <source>
        <strain evidence="9">DSM 43935</strain>
    </source>
</reference>
<dbReference type="PANTHER" id="PTHR30572:SF4">
    <property type="entry name" value="ABC TRANSPORTER PERMEASE YTRF"/>
    <property type="match status" value="1"/>
</dbReference>
<dbReference type="GO" id="GO:0022857">
    <property type="term" value="F:transmembrane transporter activity"/>
    <property type="evidence" value="ECO:0007669"/>
    <property type="project" value="TreeGrafter"/>
</dbReference>
<feature type="transmembrane region" description="Helical" evidence="7">
    <location>
        <begin position="350"/>
        <end position="374"/>
    </location>
</feature>
<evidence type="ECO:0000256" key="5">
    <source>
        <dbReference type="ARBA" id="ARBA00023136"/>
    </source>
</evidence>
<comment type="caution">
    <text evidence="9">The sequence shown here is derived from an EMBL/GenBank/DDBJ whole genome shotgun (WGS) entry which is preliminary data.</text>
</comment>
<keyword evidence="3 7" id="KW-0812">Transmembrane</keyword>
<feature type="transmembrane region" description="Helical" evidence="7">
    <location>
        <begin position="21"/>
        <end position="41"/>
    </location>
</feature>
<comment type="subcellular location">
    <subcellularLocation>
        <location evidence="1">Cell membrane</location>
        <topology evidence="1">Multi-pass membrane protein</topology>
    </subcellularLocation>
</comment>
<feature type="domain" description="ABC3 transporter permease C-terminal" evidence="8">
    <location>
        <begin position="723"/>
        <end position="836"/>
    </location>
</feature>
<dbReference type="Proteomes" id="UP001206128">
    <property type="component" value="Unassembled WGS sequence"/>
</dbReference>